<proteinExistence type="predicted"/>
<sequence length="172" mass="17974">MIVAAMLGAGAFALSGCGGSSAAAGPCPKIGVLPDAADYPVQDASGKLLALARLSVSNSACIYDKSQASSTGFSHVDFSIELTVTAVRAEGSLVDDIDVPVVVATVSGDGVLTARDDYEMNVEIDGRTGEKTQRLHIRIPYAGNGFASDHRVLAAFRLDERTVQFNRSRLGR</sequence>
<keyword evidence="1" id="KW-0732">Signal</keyword>
<reference evidence="2 3" key="1">
    <citation type="submission" date="2017-11" db="EMBL/GenBank/DDBJ databases">
        <title>Draft genome sequence of Rhizobiales bacterium SY3-13.</title>
        <authorList>
            <person name="Sun C."/>
        </authorList>
    </citation>
    <scope>NUCLEOTIDE SEQUENCE [LARGE SCALE GENOMIC DNA]</scope>
    <source>
        <strain evidence="2 3">SY3-13</strain>
    </source>
</reference>
<name>A0A2M9G6W6_9PROT</name>
<evidence type="ECO:0000313" key="3">
    <source>
        <dbReference type="Proteomes" id="UP000229498"/>
    </source>
</evidence>
<dbReference type="AlphaFoldDB" id="A0A2M9G6W6"/>
<gene>
    <name evidence="2" type="ORF">CVT23_02005</name>
</gene>
<comment type="caution">
    <text evidence="2">The sequence shown here is derived from an EMBL/GenBank/DDBJ whole genome shotgun (WGS) entry which is preliminary data.</text>
</comment>
<dbReference type="Proteomes" id="UP000229498">
    <property type="component" value="Unassembled WGS sequence"/>
</dbReference>
<feature type="chain" id="PRO_5014942069" evidence="1">
    <location>
        <begin position="23"/>
        <end position="172"/>
    </location>
</feature>
<keyword evidence="3" id="KW-1185">Reference proteome</keyword>
<accession>A0A2M9G6W6</accession>
<organism evidence="2 3">
    <name type="scientific">Minwuia thermotolerans</name>
    <dbReference type="NCBI Taxonomy" id="2056226"/>
    <lineage>
        <taxon>Bacteria</taxon>
        <taxon>Pseudomonadati</taxon>
        <taxon>Pseudomonadota</taxon>
        <taxon>Alphaproteobacteria</taxon>
        <taxon>Minwuiales</taxon>
        <taxon>Minwuiaceae</taxon>
        <taxon>Minwuia</taxon>
    </lineage>
</organism>
<feature type="signal peptide" evidence="1">
    <location>
        <begin position="1"/>
        <end position="22"/>
    </location>
</feature>
<protein>
    <submittedName>
        <fullName evidence="2">Uncharacterized protein</fullName>
    </submittedName>
</protein>
<evidence type="ECO:0000256" key="1">
    <source>
        <dbReference type="SAM" id="SignalP"/>
    </source>
</evidence>
<evidence type="ECO:0000313" key="2">
    <source>
        <dbReference type="EMBL" id="PJK31468.1"/>
    </source>
</evidence>
<dbReference type="EMBL" id="PHIG01000005">
    <property type="protein sequence ID" value="PJK31468.1"/>
    <property type="molecule type" value="Genomic_DNA"/>
</dbReference>